<dbReference type="KEGG" id="snay:FZC37_00595"/>
<protein>
    <submittedName>
        <fullName evidence="1">Uncharacterized protein</fullName>
    </submittedName>
</protein>
<organism evidence="1 2">
    <name type="scientific">Candidatus Sneabacter namystus</name>
    <dbReference type="NCBI Taxonomy" id="2601646"/>
    <lineage>
        <taxon>Bacteria</taxon>
        <taxon>Pseudomonadati</taxon>
        <taxon>Pseudomonadota</taxon>
        <taxon>Alphaproteobacteria</taxon>
        <taxon>Rickettsiales</taxon>
        <taxon>Rickettsiaceae</taxon>
        <taxon>Rickettsieae</taxon>
        <taxon>Candidatus Sneabacter</taxon>
    </lineage>
</organism>
<dbReference type="RefSeq" id="WP_148951801.1">
    <property type="nucleotide sequence ID" value="NZ_CP043312.1"/>
</dbReference>
<dbReference type="Proteomes" id="UP000323844">
    <property type="component" value="Chromosome"/>
</dbReference>
<gene>
    <name evidence="1" type="ORF">FZC37_00595</name>
</gene>
<name>A0A5C0UI63_9RICK</name>
<dbReference type="AlphaFoldDB" id="A0A5C0UI63"/>
<evidence type="ECO:0000313" key="2">
    <source>
        <dbReference type="Proteomes" id="UP000323844"/>
    </source>
</evidence>
<proteinExistence type="predicted"/>
<keyword evidence="2" id="KW-1185">Reference proteome</keyword>
<dbReference type="EMBL" id="CP043312">
    <property type="protein sequence ID" value="QEK39440.1"/>
    <property type="molecule type" value="Genomic_DNA"/>
</dbReference>
<sequence length="65" mass="7180">MVKGAKKKKKKISFLMADKEVRPVKFIGLNASYMAVGDKDSKPVLENDMPLAWSKAIKSGVVKLD</sequence>
<accession>A0A5C0UI63</accession>
<reference evidence="1 2" key="1">
    <citation type="submission" date="2019-08" db="EMBL/GenBank/DDBJ databases">
        <title>Highly reduced genomes of protist endosymbionts show evolutionary convergence.</title>
        <authorList>
            <person name="George E."/>
            <person name="Husnik F."/>
            <person name="Tashyreva D."/>
            <person name="Prokopchuk G."/>
            <person name="Horak A."/>
            <person name="Kwong W.K."/>
            <person name="Lukes J."/>
            <person name="Keeling P.J."/>
        </authorList>
    </citation>
    <scope>NUCLEOTIDE SEQUENCE [LARGE SCALE GENOMIC DNA]</scope>
    <source>
        <strain evidence="1">1621</strain>
    </source>
</reference>
<evidence type="ECO:0000313" key="1">
    <source>
        <dbReference type="EMBL" id="QEK39440.1"/>
    </source>
</evidence>